<reference evidence="3 4" key="1">
    <citation type="submission" date="2021-08" db="EMBL/GenBank/DDBJ databases">
        <title>Draft Genome Sequence of Phanerochaete sordida strain YK-624.</title>
        <authorList>
            <person name="Mori T."/>
            <person name="Dohra H."/>
            <person name="Suzuki T."/>
            <person name="Kawagishi H."/>
            <person name="Hirai H."/>
        </authorList>
    </citation>
    <scope>NUCLEOTIDE SEQUENCE [LARGE SCALE GENOMIC DNA]</scope>
    <source>
        <strain evidence="3 4">YK-624</strain>
    </source>
</reference>
<dbReference type="OrthoDB" id="3265734at2759"/>
<accession>A0A9P3GPD4</accession>
<dbReference type="Gene3D" id="2.60.120.260">
    <property type="entry name" value="Galactose-binding domain-like"/>
    <property type="match status" value="1"/>
</dbReference>
<feature type="compositionally biased region" description="Low complexity" evidence="1">
    <location>
        <begin position="162"/>
        <end position="184"/>
    </location>
</feature>
<feature type="compositionally biased region" description="Low complexity" evidence="1">
    <location>
        <begin position="200"/>
        <end position="229"/>
    </location>
</feature>
<dbReference type="Proteomes" id="UP000703269">
    <property type="component" value="Unassembled WGS sequence"/>
</dbReference>
<keyword evidence="2" id="KW-1133">Transmembrane helix</keyword>
<organism evidence="3 4">
    <name type="scientific">Phanerochaete sordida</name>
    <dbReference type="NCBI Taxonomy" id="48140"/>
    <lineage>
        <taxon>Eukaryota</taxon>
        <taxon>Fungi</taxon>
        <taxon>Dikarya</taxon>
        <taxon>Basidiomycota</taxon>
        <taxon>Agaricomycotina</taxon>
        <taxon>Agaricomycetes</taxon>
        <taxon>Polyporales</taxon>
        <taxon>Phanerochaetaceae</taxon>
        <taxon>Phanerochaete</taxon>
    </lineage>
</organism>
<keyword evidence="4" id="KW-1185">Reference proteome</keyword>
<feature type="region of interest" description="Disordered" evidence="1">
    <location>
        <begin position="134"/>
        <end position="253"/>
    </location>
</feature>
<evidence type="ECO:0000256" key="1">
    <source>
        <dbReference type="SAM" id="MobiDB-lite"/>
    </source>
</evidence>
<comment type="caution">
    <text evidence="3">The sequence shown here is derived from an EMBL/GenBank/DDBJ whole genome shotgun (WGS) entry which is preliminary data.</text>
</comment>
<feature type="region of interest" description="Disordered" evidence="1">
    <location>
        <begin position="387"/>
        <end position="415"/>
    </location>
</feature>
<evidence type="ECO:0000256" key="2">
    <source>
        <dbReference type="SAM" id="Phobius"/>
    </source>
</evidence>
<dbReference type="AlphaFoldDB" id="A0A9P3GPD4"/>
<feature type="compositionally biased region" description="Low complexity" evidence="1">
    <location>
        <begin position="134"/>
        <end position="155"/>
    </location>
</feature>
<evidence type="ECO:0000313" key="4">
    <source>
        <dbReference type="Proteomes" id="UP000703269"/>
    </source>
</evidence>
<keyword evidence="2" id="KW-0812">Transmembrane</keyword>
<evidence type="ECO:0000313" key="3">
    <source>
        <dbReference type="EMBL" id="GJE97904.1"/>
    </source>
</evidence>
<proteinExistence type="predicted"/>
<sequence length="415" mass="43533">MQAVIVDDTSPEIDYLTGWYYQTTNTADYNSTTAYSGNPNSEFKFVFTGTSVSVFGCVLSNNTALSTYTLDANTQPATYTNTLGTEYLARQLFFQSPTLPDAEHTLIVTVPDATIGLPWTTFCFDYLAYTPSGGAEPAAPAGAEPSSSASETPATKGPVLPPSSSSLHPPLSTTPITPPSSDSPGYATKSAGAVPSLGTSTSPSASPVSSSQLSLSSSSPLEMLPSIPLTAGPGTPSSLSAGQAAPQPSGSHPTPDTFKIILPAVLVPCVVVLALLCAAWWYQRRRFKGLEDKIEQSSTPYMQTSLLHRFPSRTTVDNEVGTDTESLHFSMCSPRPNSTYSTDIQLYQRTAHDGSAVASRNRLPVIPSLLATVGARGSAISEVPLAQTAHGKGEPQSLAEAPSRDAPPIYSAEGN</sequence>
<feature type="compositionally biased region" description="Polar residues" evidence="1">
    <location>
        <begin position="235"/>
        <end position="253"/>
    </location>
</feature>
<dbReference type="EMBL" id="BPQB01000078">
    <property type="protein sequence ID" value="GJE97904.1"/>
    <property type="molecule type" value="Genomic_DNA"/>
</dbReference>
<protein>
    <submittedName>
        <fullName evidence="3">Uncharacterized protein</fullName>
    </submittedName>
</protein>
<name>A0A9P3GPD4_9APHY</name>
<keyword evidence="2" id="KW-0472">Membrane</keyword>
<gene>
    <name evidence="3" type="ORF">PsYK624_141260</name>
</gene>
<feature type="transmembrane region" description="Helical" evidence="2">
    <location>
        <begin position="260"/>
        <end position="282"/>
    </location>
</feature>